<accession>A0A0J6YN65</accession>
<dbReference type="AlphaFoldDB" id="A0A0J6YN65"/>
<gene>
    <name evidence="1" type="ORF">CIRG_08821</name>
</gene>
<organism evidence="1 2">
    <name type="scientific">Coccidioides immitis RMSCC 2394</name>
    <dbReference type="NCBI Taxonomy" id="404692"/>
    <lineage>
        <taxon>Eukaryota</taxon>
        <taxon>Fungi</taxon>
        <taxon>Dikarya</taxon>
        <taxon>Ascomycota</taxon>
        <taxon>Pezizomycotina</taxon>
        <taxon>Eurotiomycetes</taxon>
        <taxon>Eurotiomycetidae</taxon>
        <taxon>Onygenales</taxon>
        <taxon>Onygenaceae</taxon>
        <taxon>Coccidioides</taxon>
    </lineage>
</organism>
<dbReference type="EMBL" id="DS028098">
    <property type="protein sequence ID" value="KMP09140.1"/>
    <property type="molecule type" value="Genomic_DNA"/>
</dbReference>
<evidence type="ECO:0000313" key="2">
    <source>
        <dbReference type="Proteomes" id="UP000054565"/>
    </source>
</evidence>
<name>A0A0J6YN65_COCIT</name>
<protein>
    <submittedName>
        <fullName evidence="1">Uncharacterized protein</fullName>
    </submittedName>
</protein>
<dbReference type="Proteomes" id="UP000054565">
    <property type="component" value="Unassembled WGS sequence"/>
</dbReference>
<sequence>MQSQTAQPPESLLSDPAGGVSASAFNGFVSTRPFRADMPTQVRANVRPVVFHHVANELSDPPIRGSLMASSSARLLSPTELKIASGVATGYSLSFDSKDRFSFEPSIQTNQNAPVPRGQELCASM</sequence>
<evidence type="ECO:0000313" key="1">
    <source>
        <dbReference type="EMBL" id="KMP09140.1"/>
    </source>
</evidence>
<proteinExistence type="predicted"/>
<reference evidence="2" key="1">
    <citation type="journal article" date="2010" name="Genome Res.">
        <title>Population genomic sequencing of Coccidioides fungi reveals recent hybridization and transposon control.</title>
        <authorList>
            <person name="Neafsey D.E."/>
            <person name="Barker B.M."/>
            <person name="Sharpton T.J."/>
            <person name="Stajich J.E."/>
            <person name="Park D.J."/>
            <person name="Whiston E."/>
            <person name="Hung C.-Y."/>
            <person name="McMahan C."/>
            <person name="White J."/>
            <person name="Sykes S."/>
            <person name="Heiman D."/>
            <person name="Young S."/>
            <person name="Zeng Q."/>
            <person name="Abouelleil A."/>
            <person name="Aftuck L."/>
            <person name="Bessette D."/>
            <person name="Brown A."/>
            <person name="FitzGerald M."/>
            <person name="Lui A."/>
            <person name="Macdonald J.P."/>
            <person name="Priest M."/>
            <person name="Orbach M.J."/>
            <person name="Galgiani J.N."/>
            <person name="Kirkland T.N."/>
            <person name="Cole G.T."/>
            <person name="Birren B.W."/>
            <person name="Henn M.R."/>
            <person name="Taylor J.W."/>
            <person name="Rounsley S.D."/>
        </authorList>
    </citation>
    <scope>NUCLEOTIDE SEQUENCE [LARGE SCALE GENOMIC DNA]</scope>
    <source>
        <strain evidence="2">RMSCC 2394</strain>
    </source>
</reference>